<gene>
    <name evidence="1" type="ORF">SOJ16_002191</name>
</gene>
<organism evidence="1 2">
    <name type="scientific">Anaerocellum danielii</name>
    <dbReference type="NCBI Taxonomy" id="1387557"/>
    <lineage>
        <taxon>Bacteria</taxon>
        <taxon>Bacillati</taxon>
        <taxon>Bacillota</taxon>
        <taxon>Bacillota incertae sedis</taxon>
        <taxon>Caldicellulosiruptorales</taxon>
        <taxon>Caldicellulosiruptoraceae</taxon>
        <taxon>Anaerocellum</taxon>
    </lineage>
</organism>
<keyword evidence="2" id="KW-1185">Reference proteome</keyword>
<accession>A0ABZ0TYM6</accession>
<reference evidence="1 2" key="1">
    <citation type="submission" date="2023-12" db="EMBL/GenBank/DDBJ databases">
        <authorList>
            <person name="Manesh M.J.H."/>
            <person name="Bing R.G."/>
            <person name="Willard D.J."/>
            <person name="Kelly R.M."/>
        </authorList>
    </citation>
    <scope>NUCLEOTIDE SEQUENCE [LARGE SCALE GENOMIC DNA]</scope>
    <source>
        <strain evidence="1 2">DSM 8977</strain>
    </source>
</reference>
<dbReference type="Proteomes" id="UP001322744">
    <property type="component" value="Chromosome"/>
</dbReference>
<dbReference type="RefSeq" id="WP_322141202.1">
    <property type="nucleotide sequence ID" value="NZ_CP139957.1"/>
</dbReference>
<evidence type="ECO:0000313" key="1">
    <source>
        <dbReference type="EMBL" id="WPX08317.1"/>
    </source>
</evidence>
<evidence type="ECO:0000313" key="2">
    <source>
        <dbReference type="Proteomes" id="UP001322744"/>
    </source>
</evidence>
<protein>
    <submittedName>
        <fullName evidence="1">Uncharacterized protein</fullName>
    </submittedName>
</protein>
<dbReference type="EMBL" id="CP139957">
    <property type="protein sequence ID" value="WPX08317.1"/>
    <property type="molecule type" value="Genomic_DNA"/>
</dbReference>
<name>A0ABZ0TYM6_9FIRM</name>
<proteinExistence type="predicted"/>
<sequence length="187" mass="20815">MKIKRAIAMWCILIFILMLTPIAFSGQDSVIINYIADKKPGDEVTVSGVSNFNEVVIKILRPNQTVLYLNIVKVLDGEFNDKMKLPADAQEGIYTVVVGQGSEVGIRTFNVAKVPSASEVITLNDISFKYPGQEVTISGYTTLKEITIKILRPNQTVLYLNTLKVSGNFSDKITIPWDAIAKVYIQW</sequence>